<protein>
    <submittedName>
        <fullName evidence="1">Uncharacterized protein</fullName>
    </submittedName>
</protein>
<evidence type="ECO:0000313" key="1">
    <source>
        <dbReference type="EMBL" id="XPM61989.1"/>
    </source>
</evidence>
<reference evidence="1 2" key="1">
    <citation type="journal article" date="2016" name="Genome Announc.">
        <title>Draft Genome Sequence of the Thermotolerant Cyanobacterium Desertifilum sp. IPPAS B-1220.</title>
        <authorList>
            <person name="Mironov K.S."/>
            <person name="Sinetova M.A."/>
            <person name="Bolatkhan K."/>
            <person name="Zayadan B.K."/>
            <person name="Ustinova V.V."/>
            <person name="Kupriyanova E.V."/>
            <person name="Skrypnik A.N."/>
            <person name="Gogoleva N.E."/>
            <person name="Gogolev Y.V."/>
            <person name="Los D.A."/>
        </authorList>
    </citation>
    <scope>NUCLEOTIDE SEQUENCE [LARGE SCALE GENOMIC DNA]</scope>
    <source>
        <strain evidence="1 2">IPPAS B-1220</strain>
    </source>
</reference>
<proteinExistence type="predicted"/>
<gene>
    <name evidence="1" type="ORF">BH720_018810</name>
</gene>
<dbReference type="EMBL" id="CP182909">
    <property type="protein sequence ID" value="XPM61989.1"/>
    <property type="molecule type" value="Genomic_DNA"/>
</dbReference>
<evidence type="ECO:0000313" key="2">
    <source>
        <dbReference type="Proteomes" id="UP000095472"/>
    </source>
</evidence>
<dbReference type="Proteomes" id="UP000095472">
    <property type="component" value="Chromosome"/>
</dbReference>
<accession>A0ACD5GNB7</accession>
<name>A0ACD5GNB7_9CYAN</name>
<sequence>MSGGVMAIDLSLVYPFSMSAIAGIPKAIAEVPHSYTGQYLKHVLQQYPPQPEVQNGGEIKS</sequence>
<keyword evidence="2" id="KW-1185">Reference proteome</keyword>
<organism evidence="1 2">
    <name type="scientific">Desertifilum tharense IPPAS B-1220</name>
    <dbReference type="NCBI Taxonomy" id="1781255"/>
    <lineage>
        <taxon>Bacteria</taxon>
        <taxon>Bacillati</taxon>
        <taxon>Cyanobacteriota</taxon>
        <taxon>Cyanophyceae</taxon>
        <taxon>Desertifilales</taxon>
        <taxon>Desertifilaceae</taxon>
        <taxon>Desertifilum</taxon>
    </lineage>
</organism>